<evidence type="ECO:0000313" key="2">
    <source>
        <dbReference type="EMBL" id="EED34843.1"/>
    </source>
</evidence>
<keyword evidence="3" id="KW-1185">Reference proteome</keyword>
<accession>B8KQJ0</accession>
<sequence>MARAASAADEARALGGFTLIELLVASALTLVLLGFLVEIVTQLIDDAQVSSDHAEVIERGQFVVAALRGAMAQVPVGGLREPDAGDPQQVSAFDVCRSPLERLPGSGEDYVRVGSAADFPCLPLGSVRSQSSVVVLETRMDCLPLCDTLPNPSFLVLSPGCDPLFSDVPPEIRLGDPSALPGDCGSDTRIQVLQRVVFYLRDYAWRPGDGIGALMQKRLKPTGGMDWAAAEMLAPGVGAFVVEPLSGVIAEPCTEEDDPCDPVEVPVGLSVDFLVRGWRRDSTISPGGAYAVGDVVLGPFDDQLPRQPLAALMLGDYQSDPDG</sequence>
<dbReference type="EMBL" id="DS999411">
    <property type="protein sequence ID" value="EED34843.1"/>
    <property type="molecule type" value="Genomic_DNA"/>
</dbReference>
<evidence type="ECO:0000256" key="1">
    <source>
        <dbReference type="SAM" id="Phobius"/>
    </source>
</evidence>
<dbReference type="HOGENOM" id="CLU_859973_0_0_6"/>
<keyword evidence="1" id="KW-1133">Transmembrane helix</keyword>
<dbReference type="AlphaFoldDB" id="B8KQJ0"/>
<dbReference type="STRING" id="565045.NOR51B_782"/>
<gene>
    <name evidence="2" type="ORF">NOR51B_782</name>
</gene>
<evidence type="ECO:0000313" key="3">
    <source>
        <dbReference type="Proteomes" id="UP000004699"/>
    </source>
</evidence>
<reference evidence="3" key="1">
    <citation type="journal article" date="2013" name="BMC Microbiol.">
        <title>Taxonomy and evolution of bacteriochlorophyll a-containing members of the OM60/NOR5 clade of marine gammaproteobacteria: description of Luminiphilus syltensis gen. nov., sp. nov., reclassification of Haliea rubra as Pseudohaliea rubra gen. nov., comb. nov., and emendation of Chromatocurvus halotolerans.</title>
        <authorList>
            <person name="Spring S."/>
            <person name="Riedel T."/>
            <person name="Sproer C."/>
            <person name="Yan S."/>
            <person name="Harder J."/>
            <person name="Fuchs B.M."/>
        </authorList>
    </citation>
    <scope>NUCLEOTIDE SEQUENCE [LARGE SCALE GENOMIC DNA]</scope>
    <source>
        <strain evidence="3">NOR51-B</strain>
    </source>
</reference>
<protein>
    <submittedName>
        <fullName evidence="2">Putative type 4 fimbrial biogenesis pilw-related protein transmembrane</fullName>
    </submittedName>
</protein>
<name>B8KQJ0_9GAMM</name>
<organism evidence="2 3">
    <name type="scientific">Luminiphilus syltensis NOR5-1B</name>
    <dbReference type="NCBI Taxonomy" id="565045"/>
    <lineage>
        <taxon>Bacteria</taxon>
        <taxon>Pseudomonadati</taxon>
        <taxon>Pseudomonadota</taxon>
        <taxon>Gammaproteobacteria</taxon>
        <taxon>Cellvibrionales</taxon>
        <taxon>Halieaceae</taxon>
        <taxon>Luminiphilus</taxon>
    </lineage>
</organism>
<dbReference type="Proteomes" id="UP000004699">
    <property type="component" value="Unassembled WGS sequence"/>
</dbReference>
<proteinExistence type="predicted"/>
<keyword evidence="1" id="KW-0472">Membrane</keyword>
<keyword evidence="1 2" id="KW-0812">Transmembrane</keyword>
<feature type="transmembrane region" description="Helical" evidence="1">
    <location>
        <begin position="12"/>
        <end position="37"/>
    </location>
</feature>